<feature type="domain" description="4Fe-4S ferredoxin-type" evidence="12">
    <location>
        <begin position="105"/>
        <end position="134"/>
    </location>
</feature>
<keyword evidence="7" id="KW-0408">Iron</keyword>
<dbReference type="SUPFAM" id="SSF54862">
    <property type="entry name" value="4Fe-4S ferredoxins"/>
    <property type="match status" value="1"/>
</dbReference>
<dbReference type="PROSITE" id="PS51379">
    <property type="entry name" value="4FE4S_FER_2"/>
    <property type="match status" value="2"/>
</dbReference>
<dbReference type="PANTHER" id="PTHR10849:SF24">
    <property type="entry name" value="NADH-QUINONE OXIDOREDUCTASE SUBUNIT I 2"/>
    <property type="match status" value="1"/>
</dbReference>
<keyword evidence="2" id="KW-0004">4Fe-4S</keyword>
<evidence type="ECO:0000256" key="2">
    <source>
        <dbReference type="ARBA" id="ARBA00022485"/>
    </source>
</evidence>
<sequence length="162" mass="18399">MIKSIINYIKEVLGGLKSLLKGMRVTGYYISHPKEIITQQYPENKDTLKMFDRFRGEVILLHDENNEHRCTGCTACEVACPNGSIEIISERVLNPETGKKKKEIDKFIYHLSMCTMCNLCIESCPTDAIKMGRDFEHAVFDRSLLTSVLNRPESKLAPGVED</sequence>
<keyword evidence="9" id="KW-0520">NAD</keyword>
<evidence type="ECO:0000256" key="10">
    <source>
        <dbReference type="ARBA" id="ARBA00023075"/>
    </source>
</evidence>
<evidence type="ECO:0000256" key="4">
    <source>
        <dbReference type="ARBA" id="ARBA00022723"/>
    </source>
</evidence>
<dbReference type="InterPro" id="IPR010226">
    <property type="entry name" value="NADH_quinone_OxRdtase_chainI"/>
</dbReference>
<dbReference type="GO" id="GO:0016651">
    <property type="term" value="F:oxidoreductase activity, acting on NAD(P)H"/>
    <property type="evidence" value="ECO:0007669"/>
    <property type="project" value="InterPro"/>
</dbReference>
<dbReference type="GO" id="GO:0048038">
    <property type="term" value="F:quinone binding"/>
    <property type="evidence" value="ECO:0007669"/>
    <property type="project" value="UniProtKB-KW"/>
</dbReference>
<proteinExistence type="predicted"/>
<dbReference type="GO" id="GO:0016020">
    <property type="term" value="C:membrane"/>
    <property type="evidence" value="ECO:0007669"/>
    <property type="project" value="InterPro"/>
</dbReference>
<evidence type="ECO:0000256" key="3">
    <source>
        <dbReference type="ARBA" id="ARBA00022719"/>
    </source>
</evidence>
<protein>
    <recommendedName>
        <fullName evidence="12">4Fe-4S ferredoxin-type domain-containing protein</fullName>
    </recommendedName>
</protein>
<dbReference type="InterPro" id="IPR017896">
    <property type="entry name" value="4Fe4S_Fe-S-bd"/>
</dbReference>
<dbReference type="EMBL" id="UINC01095946">
    <property type="protein sequence ID" value="SVC52425.1"/>
    <property type="molecule type" value="Genomic_DNA"/>
</dbReference>
<evidence type="ECO:0000313" key="13">
    <source>
        <dbReference type="EMBL" id="SVC52425.1"/>
    </source>
</evidence>
<evidence type="ECO:0000256" key="6">
    <source>
        <dbReference type="ARBA" id="ARBA00022967"/>
    </source>
</evidence>
<dbReference type="InterPro" id="IPR017900">
    <property type="entry name" value="4Fe4S_Fe_S_CS"/>
</dbReference>
<dbReference type="PROSITE" id="PS00198">
    <property type="entry name" value="4FE4S_FER_1"/>
    <property type="match status" value="1"/>
</dbReference>
<keyword evidence="10" id="KW-0830">Ubiquinone</keyword>
<keyword evidence="4" id="KW-0479">Metal-binding</keyword>
<dbReference type="GO" id="GO:0046872">
    <property type="term" value="F:metal ion binding"/>
    <property type="evidence" value="ECO:0007669"/>
    <property type="project" value="UniProtKB-KW"/>
</dbReference>
<dbReference type="PANTHER" id="PTHR10849">
    <property type="entry name" value="NADH DEHYDROGENASE UBIQUINONE IRON-SULFUR PROTEIN 8, MITOCHONDRIAL"/>
    <property type="match status" value="1"/>
</dbReference>
<evidence type="ECO:0000256" key="8">
    <source>
        <dbReference type="ARBA" id="ARBA00023014"/>
    </source>
</evidence>
<accession>A0A382MWD9</accession>
<keyword evidence="5" id="KW-0677">Repeat</keyword>
<name>A0A382MWD9_9ZZZZ</name>
<keyword evidence="1" id="KW-1003">Cell membrane</keyword>
<keyword evidence="6" id="KW-1278">Translocase</keyword>
<dbReference type="GO" id="GO:0051539">
    <property type="term" value="F:4 iron, 4 sulfur cluster binding"/>
    <property type="evidence" value="ECO:0007669"/>
    <property type="project" value="UniProtKB-KW"/>
</dbReference>
<evidence type="ECO:0000256" key="7">
    <source>
        <dbReference type="ARBA" id="ARBA00023004"/>
    </source>
</evidence>
<feature type="domain" description="4Fe-4S ferredoxin-type" evidence="12">
    <location>
        <begin position="61"/>
        <end position="90"/>
    </location>
</feature>
<dbReference type="Gene3D" id="3.30.70.3270">
    <property type="match status" value="1"/>
</dbReference>
<evidence type="ECO:0000256" key="1">
    <source>
        <dbReference type="ARBA" id="ARBA00022475"/>
    </source>
</evidence>
<evidence type="ECO:0000256" key="9">
    <source>
        <dbReference type="ARBA" id="ARBA00023027"/>
    </source>
</evidence>
<gene>
    <name evidence="13" type="ORF">METZ01_LOCUS305279</name>
</gene>
<evidence type="ECO:0000256" key="11">
    <source>
        <dbReference type="ARBA" id="ARBA00023136"/>
    </source>
</evidence>
<dbReference type="AlphaFoldDB" id="A0A382MWD9"/>
<keyword evidence="3" id="KW-0874">Quinone</keyword>
<organism evidence="13">
    <name type="scientific">marine metagenome</name>
    <dbReference type="NCBI Taxonomy" id="408172"/>
    <lineage>
        <taxon>unclassified sequences</taxon>
        <taxon>metagenomes</taxon>
        <taxon>ecological metagenomes</taxon>
    </lineage>
</organism>
<keyword evidence="8" id="KW-0411">Iron-sulfur</keyword>
<keyword evidence="11" id="KW-0472">Membrane</keyword>
<evidence type="ECO:0000259" key="12">
    <source>
        <dbReference type="PROSITE" id="PS51379"/>
    </source>
</evidence>
<dbReference type="Pfam" id="PF12838">
    <property type="entry name" value="Fer4_7"/>
    <property type="match status" value="1"/>
</dbReference>
<reference evidence="13" key="1">
    <citation type="submission" date="2018-05" db="EMBL/GenBank/DDBJ databases">
        <authorList>
            <person name="Lanie J.A."/>
            <person name="Ng W.-L."/>
            <person name="Kazmierczak K.M."/>
            <person name="Andrzejewski T.M."/>
            <person name="Davidsen T.M."/>
            <person name="Wayne K.J."/>
            <person name="Tettelin H."/>
            <person name="Glass J.I."/>
            <person name="Rusch D."/>
            <person name="Podicherti R."/>
            <person name="Tsui H.-C.T."/>
            <person name="Winkler M.E."/>
        </authorList>
    </citation>
    <scope>NUCLEOTIDE SEQUENCE</scope>
</reference>
<evidence type="ECO:0000256" key="5">
    <source>
        <dbReference type="ARBA" id="ARBA00022737"/>
    </source>
</evidence>